<feature type="compositionally biased region" description="Polar residues" evidence="1">
    <location>
        <begin position="15"/>
        <end position="24"/>
    </location>
</feature>
<feature type="region of interest" description="Disordered" evidence="1">
    <location>
        <begin position="52"/>
        <end position="173"/>
    </location>
</feature>
<dbReference type="CDD" id="cd22961">
    <property type="entry name" value="DD_TEX55-like"/>
    <property type="match status" value="1"/>
</dbReference>
<name>A0AAE1EBB7_9GAST</name>
<comment type="caution">
    <text evidence="2">The sequence shown here is derived from an EMBL/GenBank/DDBJ whole genome shotgun (WGS) entry which is preliminary data.</text>
</comment>
<evidence type="ECO:0000313" key="2">
    <source>
        <dbReference type="EMBL" id="KAK3800717.1"/>
    </source>
</evidence>
<dbReference type="EMBL" id="JAWDGP010000422">
    <property type="protein sequence ID" value="KAK3800717.1"/>
    <property type="molecule type" value="Genomic_DNA"/>
</dbReference>
<sequence>MTESLEAESEEYESNQLSRASSDGSELETIPSIVPNDSLTILEESKFSKTLEYSDVAGSSGRSVESLTRRAGSRASIKASDPQLAAVTNEKFSTKISRSSDESGDGEDDQDQYEAPTPKEESEEKRIISWQDPQQAQQQQEAEQEDALAKSKELAHTKPQPFSGVPSTPVSLDQGPEVKKYLEAKGIESLFEHLLVQLMVNRPSNPLDYLIDLTRCINKKNSVQRKIEAEINAQNCYPWSANGSTCRATTISDIGSSLTTLDSCDASLPPVDG</sequence>
<reference evidence="2" key="1">
    <citation type="journal article" date="2023" name="G3 (Bethesda)">
        <title>A reference genome for the long-term kleptoplast-retaining sea slug Elysia crispata morphotype clarki.</title>
        <authorList>
            <person name="Eastman K.E."/>
            <person name="Pendleton A.L."/>
            <person name="Shaikh M.A."/>
            <person name="Suttiyut T."/>
            <person name="Ogas R."/>
            <person name="Tomko P."/>
            <person name="Gavelis G."/>
            <person name="Widhalm J.R."/>
            <person name="Wisecaver J.H."/>
        </authorList>
    </citation>
    <scope>NUCLEOTIDE SEQUENCE</scope>
    <source>
        <strain evidence="2">ECLA1</strain>
    </source>
</reference>
<dbReference type="Proteomes" id="UP001283361">
    <property type="component" value="Unassembled WGS sequence"/>
</dbReference>
<proteinExistence type="predicted"/>
<evidence type="ECO:0000313" key="3">
    <source>
        <dbReference type="Proteomes" id="UP001283361"/>
    </source>
</evidence>
<feature type="compositionally biased region" description="Acidic residues" evidence="1">
    <location>
        <begin position="102"/>
        <end position="112"/>
    </location>
</feature>
<feature type="compositionally biased region" description="Basic and acidic residues" evidence="1">
    <location>
        <begin position="117"/>
        <end position="127"/>
    </location>
</feature>
<dbReference type="AlphaFoldDB" id="A0AAE1EBB7"/>
<protein>
    <submittedName>
        <fullName evidence="2">Uncharacterized protein</fullName>
    </submittedName>
</protein>
<accession>A0AAE1EBB7</accession>
<dbReference type="SUPFAM" id="SSF47391">
    <property type="entry name" value="Dimerization-anchoring domain of cAMP-dependent PK regulatory subunit"/>
    <property type="match status" value="1"/>
</dbReference>
<feature type="region of interest" description="Disordered" evidence="1">
    <location>
        <begin position="1"/>
        <end position="37"/>
    </location>
</feature>
<evidence type="ECO:0000256" key="1">
    <source>
        <dbReference type="SAM" id="MobiDB-lite"/>
    </source>
</evidence>
<feature type="compositionally biased region" description="Low complexity" evidence="1">
    <location>
        <begin position="131"/>
        <end position="141"/>
    </location>
</feature>
<dbReference type="Gene3D" id="1.20.890.10">
    <property type="entry name" value="cAMP-dependent protein kinase regulatory subunit, dimerization-anchoring domain"/>
    <property type="match status" value="1"/>
</dbReference>
<keyword evidence="3" id="KW-1185">Reference proteome</keyword>
<organism evidence="2 3">
    <name type="scientific">Elysia crispata</name>
    <name type="common">lettuce slug</name>
    <dbReference type="NCBI Taxonomy" id="231223"/>
    <lineage>
        <taxon>Eukaryota</taxon>
        <taxon>Metazoa</taxon>
        <taxon>Spiralia</taxon>
        <taxon>Lophotrochozoa</taxon>
        <taxon>Mollusca</taxon>
        <taxon>Gastropoda</taxon>
        <taxon>Heterobranchia</taxon>
        <taxon>Euthyneura</taxon>
        <taxon>Panpulmonata</taxon>
        <taxon>Sacoglossa</taxon>
        <taxon>Placobranchoidea</taxon>
        <taxon>Plakobranchidae</taxon>
        <taxon>Elysia</taxon>
    </lineage>
</organism>
<feature type="compositionally biased region" description="Acidic residues" evidence="1">
    <location>
        <begin position="1"/>
        <end position="13"/>
    </location>
</feature>
<feature type="compositionally biased region" description="Basic and acidic residues" evidence="1">
    <location>
        <begin position="147"/>
        <end position="156"/>
    </location>
</feature>
<gene>
    <name evidence="2" type="ORF">RRG08_003122</name>
</gene>